<feature type="region of interest" description="Disordered" evidence="1">
    <location>
        <begin position="98"/>
        <end position="151"/>
    </location>
</feature>
<proteinExistence type="predicted"/>
<dbReference type="AlphaFoldDB" id="A0A8K0XPJ0"/>
<evidence type="ECO:0000313" key="2">
    <source>
        <dbReference type="EMBL" id="KAH8099986.1"/>
    </source>
</evidence>
<evidence type="ECO:0000256" key="1">
    <source>
        <dbReference type="SAM" id="MobiDB-lite"/>
    </source>
</evidence>
<comment type="caution">
    <text evidence="2">The sequence shown here is derived from an EMBL/GenBank/DDBJ whole genome shotgun (WGS) entry which is preliminary data.</text>
</comment>
<dbReference type="Proteomes" id="UP000813824">
    <property type="component" value="Unassembled WGS sequence"/>
</dbReference>
<protein>
    <submittedName>
        <fullName evidence="2">Uncharacterized protein</fullName>
    </submittedName>
</protein>
<name>A0A8K0XPJ0_9AGAR</name>
<organism evidence="2 3">
    <name type="scientific">Cristinia sonorae</name>
    <dbReference type="NCBI Taxonomy" id="1940300"/>
    <lineage>
        <taxon>Eukaryota</taxon>
        <taxon>Fungi</taxon>
        <taxon>Dikarya</taxon>
        <taxon>Basidiomycota</taxon>
        <taxon>Agaricomycotina</taxon>
        <taxon>Agaricomycetes</taxon>
        <taxon>Agaricomycetidae</taxon>
        <taxon>Agaricales</taxon>
        <taxon>Pleurotineae</taxon>
        <taxon>Stephanosporaceae</taxon>
        <taxon>Cristinia</taxon>
    </lineage>
</organism>
<feature type="compositionally biased region" description="Low complexity" evidence="1">
    <location>
        <begin position="1"/>
        <end position="21"/>
    </location>
</feature>
<feature type="compositionally biased region" description="Acidic residues" evidence="1">
    <location>
        <begin position="98"/>
        <end position="110"/>
    </location>
</feature>
<accession>A0A8K0XPJ0</accession>
<feature type="region of interest" description="Disordered" evidence="1">
    <location>
        <begin position="224"/>
        <end position="247"/>
    </location>
</feature>
<reference evidence="2" key="1">
    <citation type="journal article" date="2021" name="New Phytol.">
        <title>Evolutionary innovations through gain and loss of genes in the ectomycorrhizal Boletales.</title>
        <authorList>
            <person name="Wu G."/>
            <person name="Miyauchi S."/>
            <person name="Morin E."/>
            <person name="Kuo A."/>
            <person name="Drula E."/>
            <person name="Varga T."/>
            <person name="Kohler A."/>
            <person name="Feng B."/>
            <person name="Cao Y."/>
            <person name="Lipzen A."/>
            <person name="Daum C."/>
            <person name="Hundley H."/>
            <person name="Pangilinan J."/>
            <person name="Johnson J."/>
            <person name="Barry K."/>
            <person name="LaButti K."/>
            <person name="Ng V."/>
            <person name="Ahrendt S."/>
            <person name="Min B."/>
            <person name="Choi I.G."/>
            <person name="Park H."/>
            <person name="Plett J.M."/>
            <person name="Magnuson J."/>
            <person name="Spatafora J.W."/>
            <person name="Nagy L.G."/>
            <person name="Henrissat B."/>
            <person name="Grigoriev I.V."/>
            <person name="Yang Z.L."/>
            <person name="Xu J."/>
            <person name="Martin F.M."/>
        </authorList>
    </citation>
    <scope>NUCLEOTIDE SEQUENCE</scope>
    <source>
        <strain evidence="2">KKN 215</strain>
    </source>
</reference>
<dbReference type="OrthoDB" id="5422613at2759"/>
<feature type="compositionally biased region" description="Acidic residues" evidence="1">
    <location>
        <begin position="34"/>
        <end position="43"/>
    </location>
</feature>
<dbReference type="PANTHER" id="PTHR38167">
    <property type="entry name" value="C2H2-TYPE DOMAIN-CONTAINING PROTEIN"/>
    <property type="match status" value="1"/>
</dbReference>
<evidence type="ECO:0000313" key="3">
    <source>
        <dbReference type="Proteomes" id="UP000813824"/>
    </source>
</evidence>
<sequence length="247" mass="27265">MSEQKQQGQQESGQGQVQQEPQAHEVIDLTNIDSDSESEVDADNEYADVAPLDENAHTQLHMVISSLNQALLRQIIADLVDEEPYVARALYDRLTTELDQDDDEEEEEEAALVHAAPQEGEAANPAGSQTSSVVGEEEDDGPPPSVSSEPVPAARTVWTCVNCDGEFDPDVIGLEGECNYHPGHLEADETKFVDWDEDVHGPMDTPENRRDYPENFTWTCCNEDGVSEGCRDDVHQKGGSSNKRARR</sequence>
<feature type="region of interest" description="Disordered" evidence="1">
    <location>
        <begin position="1"/>
        <end position="43"/>
    </location>
</feature>
<dbReference type="PANTHER" id="PTHR38167:SF1">
    <property type="entry name" value="C2H2-TYPE DOMAIN-CONTAINING PROTEIN"/>
    <property type="match status" value="1"/>
</dbReference>
<feature type="compositionally biased region" description="Polar residues" evidence="1">
    <location>
        <begin position="238"/>
        <end position="247"/>
    </location>
</feature>
<dbReference type="EMBL" id="JAEVFJ010000017">
    <property type="protein sequence ID" value="KAH8099986.1"/>
    <property type="molecule type" value="Genomic_DNA"/>
</dbReference>
<keyword evidence="3" id="KW-1185">Reference proteome</keyword>
<gene>
    <name evidence="2" type="ORF">BXZ70DRAFT_198291</name>
</gene>